<organism evidence="1 2">
    <name type="scientific">Plakobranchus ocellatus</name>
    <dbReference type="NCBI Taxonomy" id="259542"/>
    <lineage>
        <taxon>Eukaryota</taxon>
        <taxon>Metazoa</taxon>
        <taxon>Spiralia</taxon>
        <taxon>Lophotrochozoa</taxon>
        <taxon>Mollusca</taxon>
        <taxon>Gastropoda</taxon>
        <taxon>Heterobranchia</taxon>
        <taxon>Euthyneura</taxon>
        <taxon>Panpulmonata</taxon>
        <taxon>Sacoglossa</taxon>
        <taxon>Placobranchoidea</taxon>
        <taxon>Plakobranchidae</taxon>
        <taxon>Plakobranchus</taxon>
    </lineage>
</organism>
<comment type="caution">
    <text evidence="1">The sequence shown here is derived from an EMBL/GenBank/DDBJ whole genome shotgun (WGS) entry which is preliminary data.</text>
</comment>
<evidence type="ECO:0000313" key="2">
    <source>
        <dbReference type="Proteomes" id="UP000735302"/>
    </source>
</evidence>
<reference evidence="1 2" key="1">
    <citation type="journal article" date="2021" name="Elife">
        <title>Chloroplast acquisition without the gene transfer in kleptoplastic sea slugs, Plakobranchus ocellatus.</title>
        <authorList>
            <person name="Maeda T."/>
            <person name="Takahashi S."/>
            <person name="Yoshida T."/>
            <person name="Shimamura S."/>
            <person name="Takaki Y."/>
            <person name="Nagai Y."/>
            <person name="Toyoda A."/>
            <person name="Suzuki Y."/>
            <person name="Arimoto A."/>
            <person name="Ishii H."/>
            <person name="Satoh N."/>
            <person name="Nishiyama T."/>
            <person name="Hasebe M."/>
            <person name="Maruyama T."/>
            <person name="Minagawa J."/>
            <person name="Obokata J."/>
            <person name="Shigenobu S."/>
        </authorList>
    </citation>
    <scope>NUCLEOTIDE SEQUENCE [LARGE SCALE GENOMIC DNA]</scope>
</reference>
<accession>A0AAV4BPI1</accession>
<name>A0AAV4BPI1_9GAST</name>
<dbReference type="Proteomes" id="UP000735302">
    <property type="component" value="Unassembled WGS sequence"/>
</dbReference>
<dbReference type="AlphaFoldDB" id="A0AAV4BPI1"/>
<evidence type="ECO:0000313" key="1">
    <source>
        <dbReference type="EMBL" id="GFO20867.1"/>
    </source>
</evidence>
<keyword evidence="2" id="KW-1185">Reference proteome</keyword>
<dbReference type="EMBL" id="BLXT01005208">
    <property type="protein sequence ID" value="GFO20867.1"/>
    <property type="molecule type" value="Genomic_DNA"/>
</dbReference>
<sequence>MKCLGFVLSTHSVAILKTLDPLSRIIITIKPIPLPSVPLSVSTTVGTDQGGLNYSSDGILSMSSWMDPNQLSDIGSLVTDHLSASNWMDPNQLSDIDSLVIDHLSASSWMDPYHLPEIDSLTA</sequence>
<protein>
    <submittedName>
        <fullName evidence="1">Uncharacterized protein</fullName>
    </submittedName>
</protein>
<gene>
    <name evidence="1" type="ORF">PoB_004737200</name>
</gene>
<proteinExistence type="predicted"/>